<reference evidence="7" key="2">
    <citation type="journal article" date="2014" name="ISME J.">
        <title>Microbial stratification in low pH oxic and suboxic macroscopic growths along an acid mine drainage.</title>
        <authorList>
            <person name="Mendez-Garcia C."/>
            <person name="Mesa V."/>
            <person name="Sprenger R.R."/>
            <person name="Richter M."/>
            <person name="Diez M.S."/>
            <person name="Solano J."/>
            <person name="Bargiela R."/>
            <person name="Golyshina O.V."/>
            <person name="Manteca A."/>
            <person name="Ramos J.L."/>
            <person name="Gallego J.R."/>
            <person name="Llorente I."/>
            <person name="Martins Dos Santos V.A."/>
            <person name="Jensen O.N."/>
            <person name="Pelaez A.I."/>
            <person name="Sanchez J."/>
            <person name="Ferrer M."/>
        </authorList>
    </citation>
    <scope>NUCLEOTIDE SEQUENCE</scope>
</reference>
<dbReference type="PANTHER" id="PTHR30618:SF0">
    <property type="entry name" value="PURINE-URACIL PERMEASE NCS1"/>
    <property type="match status" value="1"/>
</dbReference>
<dbReference type="Pfam" id="PF02133">
    <property type="entry name" value="Transp_cyt_pur"/>
    <property type="match status" value="1"/>
</dbReference>
<evidence type="ECO:0000256" key="1">
    <source>
        <dbReference type="ARBA" id="ARBA00004141"/>
    </source>
</evidence>
<evidence type="ECO:0000256" key="6">
    <source>
        <dbReference type="SAM" id="Phobius"/>
    </source>
</evidence>
<gene>
    <name evidence="7" type="ORF">B1B_05391</name>
</gene>
<accession>T1B8V0</accession>
<comment type="caution">
    <text evidence="7">The sequence shown here is derived from an EMBL/GenBank/DDBJ whole genome shotgun (WGS) entry which is preliminary data.</text>
</comment>
<keyword evidence="4 6" id="KW-1133">Transmembrane helix</keyword>
<evidence type="ECO:0000313" key="7">
    <source>
        <dbReference type="EMBL" id="EQD69351.1"/>
    </source>
</evidence>
<feature type="transmembrane region" description="Helical" evidence="6">
    <location>
        <begin position="422"/>
        <end position="442"/>
    </location>
</feature>
<protein>
    <submittedName>
        <fullName evidence="7">Cytosine/purines, uracil, thiamine, allantoin permease</fullName>
    </submittedName>
</protein>
<feature type="transmembrane region" description="Helical" evidence="6">
    <location>
        <begin position="230"/>
        <end position="254"/>
    </location>
</feature>
<reference evidence="7" key="1">
    <citation type="submission" date="2013-08" db="EMBL/GenBank/DDBJ databases">
        <authorList>
            <person name="Mendez C."/>
            <person name="Richter M."/>
            <person name="Ferrer M."/>
            <person name="Sanchez J."/>
        </authorList>
    </citation>
    <scope>NUCLEOTIDE SEQUENCE</scope>
</reference>
<dbReference type="GO" id="GO:0015205">
    <property type="term" value="F:nucleobase transmembrane transporter activity"/>
    <property type="evidence" value="ECO:0007669"/>
    <property type="project" value="TreeGrafter"/>
</dbReference>
<feature type="transmembrane region" description="Helical" evidence="6">
    <location>
        <begin position="314"/>
        <end position="330"/>
    </location>
</feature>
<feature type="transmembrane region" description="Helical" evidence="6">
    <location>
        <begin position="274"/>
        <end position="294"/>
    </location>
</feature>
<dbReference type="CDD" id="cd11485">
    <property type="entry name" value="SLC-NCS1sbd_YbbW-like"/>
    <property type="match status" value="1"/>
</dbReference>
<feature type="transmembrane region" description="Helical" evidence="6">
    <location>
        <begin position="70"/>
        <end position="89"/>
    </location>
</feature>
<dbReference type="PANTHER" id="PTHR30618">
    <property type="entry name" value="NCS1 FAMILY PURINE/PYRIMIDINE TRANSPORTER"/>
    <property type="match status" value="1"/>
</dbReference>
<dbReference type="InterPro" id="IPR045225">
    <property type="entry name" value="Uracil/uridine/allantoin_perm"/>
</dbReference>
<feature type="transmembrane region" description="Helical" evidence="6">
    <location>
        <begin position="189"/>
        <end position="209"/>
    </location>
</feature>
<comment type="subcellular location">
    <subcellularLocation>
        <location evidence="1">Membrane</location>
        <topology evidence="1">Multi-pass membrane protein</topology>
    </subcellularLocation>
</comment>
<name>T1B8V0_9ZZZZ</name>
<sequence length="468" mass="50957">MVVMVPGYTLAASLIKDGMSAPQAVLTVFLANVIILMPMLLIGHAGAKYGIPYAVLVRCSFGTQGAKIPALMRAIVACGWYGIQTWFGGEMIYTLAGVLLGHKLGGDPIMVLGINGVQLLSFLAFWAIEFWYITHGMIAIRSLETYTAPLKILVCFGLLAWVYNRAGGFGILLDQPSQFVIGGKMAGQFWMVFWPSLTAMIGFWATLALNIPDFTRFAKSQRDQVVGQAVGLPVPMALLAMLAVLVTSATVVIYGKAIWNPITLASRMTGAGVLIAMIILVIDTISVNLAANLVGPAYDFSSLAPKHISYKRGGYITATIGILMMPWKLLESTHGYIFTWIIGYSALLGPIAGILIVDYYFIRKTQVDTDQLYVNDGRYSYGNGWNNIAIIALIAGILPNIPGFLYASFPALFPDVGSVFKLIYTYAWFVGLTVAALIYGILMKRNVQPASIREKTQLCRGDFQQLPV</sequence>
<feature type="transmembrane region" description="Helical" evidence="6">
    <location>
        <begin position="383"/>
        <end position="402"/>
    </location>
</feature>
<dbReference type="Gene3D" id="1.10.4160.10">
    <property type="entry name" value="Hydantoin permease"/>
    <property type="match status" value="1"/>
</dbReference>
<keyword evidence="3 6" id="KW-0812">Transmembrane</keyword>
<organism evidence="7">
    <name type="scientific">mine drainage metagenome</name>
    <dbReference type="NCBI Taxonomy" id="410659"/>
    <lineage>
        <taxon>unclassified sequences</taxon>
        <taxon>metagenomes</taxon>
        <taxon>ecological metagenomes</taxon>
    </lineage>
</organism>
<evidence type="ECO:0000256" key="4">
    <source>
        <dbReference type="ARBA" id="ARBA00022989"/>
    </source>
</evidence>
<evidence type="ECO:0000256" key="3">
    <source>
        <dbReference type="ARBA" id="ARBA00022692"/>
    </source>
</evidence>
<evidence type="ECO:0000256" key="5">
    <source>
        <dbReference type="ARBA" id="ARBA00023136"/>
    </source>
</evidence>
<dbReference type="AlphaFoldDB" id="T1B8V0"/>
<dbReference type="InterPro" id="IPR001248">
    <property type="entry name" value="Pur-cyt_permease"/>
</dbReference>
<feature type="transmembrane region" description="Helical" evidence="6">
    <location>
        <begin position="109"/>
        <end position="133"/>
    </location>
</feature>
<keyword evidence="5 6" id="KW-0472">Membrane</keyword>
<evidence type="ECO:0000256" key="2">
    <source>
        <dbReference type="ARBA" id="ARBA00008974"/>
    </source>
</evidence>
<comment type="similarity">
    <text evidence="2">Belongs to the purine-cytosine permease (2.A.39) family.</text>
</comment>
<proteinExistence type="inferred from homology"/>
<feature type="transmembrane region" description="Helical" evidence="6">
    <location>
        <begin position="145"/>
        <end position="163"/>
    </location>
</feature>
<dbReference type="EMBL" id="AUZY01003410">
    <property type="protein sequence ID" value="EQD69351.1"/>
    <property type="molecule type" value="Genomic_DNA"/>
</dbReference>
<dbReference type="GO" id="GO:0005886">
    <property type="term" value="C:plasma membrane"/>
    <property type="evidence" value="ECO:0007669"/>
    <property type="project" value="TreeGrafter"/>
</dbReference>
<feature type="transmembrane region" description="Helical" evidence="6">
    <location>
        <begin position="20"/>
        <end position="42"/>
    </location>
</feature>
<feature type="transmembrane region" description="Helical" evidence="6">
    <location>
        <begin position="336"/>
        <end position="362"/>
    </location>
</feature>